<evidence type="ECO:0000256" key="3">
    <source>
        <dbReference type="ARBA" id="ARBA00022989"/>
    </source>
</evidence>
<dbReference type="PANTHER" id="PTHR36460:SF1">
    <property type="entry name" value="UPF0132 DOMAIN PROTEIN (AFU_ORTHOLOGUE AFUA_3G10255)"/>
    <property type="match status" value="1"/>
</dbReference>
<evidence type="ECO:0000256" key="4">
    <source>
        <dbReference type="ARBA" id="ARBA00023136"/>
    </source>
</evidence>
<dbReference type="Pfam" id="PF09685">
    <property type="entry name" value="MamF_MmsF"/>
    <property type="match status" value="1"/>
</dbReference>
<keyword evidence="3 6" id="KW-1133">Transmembrane helix</keyword>
<proteinExistence type="predicted"/>
<gene>
    <name evidence="7" type="ordered locus">Hhal_1506</name>
</gene>
<feature type="transmembrane region" description="Helical" evidence="6">
    <location>
        <begin position="115"/>
        <end position="134"/>
    </location>
</feature>
<dbReference type="STRING" id="349124.Hhal_1506"/>
<dbReference type="AlphaFoldDB" id="A1WX61"/>
<sequence length="219" mass="22377">MEVSRMSEDMNDKSTKKTSETSTKSSTTKSTGSTAKAGATKSESAKSEAAKSGTVETAAEQGSASKGTSSTTGKASSSASTSSSTASGSAASGSSKSSSDSGEAFLGNSGLPRHFAAGLSYVGGPITGAIFLLLDRADPFVRFHAAQSLAISAVIAVIWICVAILNAAFAGMPLVFWVGLIGLLFMAFNAFQSKDWEVPVLGEYSQKLSDKVSPEDKTD</sequence>
<feature type="transmembrane region" description="Helical" evidence="6">
    <location>
        <begin position="174"/>
        <end position="191"/>
    </location>
</feature>
<evidence type="ECO:0000313" key="7">
    <source>
        <dbReference type="EMBL" id="ABM62273.1"/>
    </source>
</evidence>
<keyword evidence="4 6" id="KW-0472">Membrane</keyword>
<dbReference type="Proteomes" id="UP000000647">
    <property type="component" value="Chromosome"/>
</dbReference>
<dbReference type="HOGENOM" id="CLU_1259967_0_0_6"/>
<reference evidence="7 8" key="2">
    <citation type="journal article" date="2013" name="Stand. Genomic Sci.">
        <title>Complete genome sequence of Halorhodospira halophila SL1.</title>
        <authorList>
            <person name="Challacombe J.F."/>
            <person name="Majid S."/>
            <person name="Deole R."/>
            <person name="Brettin T.S."/>
            <person name="Bruce D."/>
            <person name="Delano S.F."/>
            <person name="Detter J.C."/>
            <person name="Gleasner C.D."/>
            <person name="Han C.S."/>
            <person name="Misra M."/>
            <person name="Reitenga K.G."/>
            <person name="Mikhailova N."/>
            <person name="Woyke T."/>
            <person name="Pitluck S."/>
            <person name="Nolan M."/>
            <person name="Land M.L."/>
            <person name="Saunders E."/>
            <person name="Tapia R."/>
            <person name="Lapidus A."/>
            <person name="Ivanova N."/>
            <person name="Hoff W.D."/>
        </authorList>
    </citation>
    <scope>NUCLEOTIDE SEQUENCE [LARGE SCALE GENOMIC DNA]</scope>
    <source>
        <strain evidence="8">DSM 244 / SL1</strain>
    </source>
</reference>
<feature type="region of interest" description="Disordered" evidence="5">
    <location>
        <begin position="1"/>
        <end position="103"/>
    </location>
</feature>
<evidence type="ECO:0000313" key="8">
    <source>
        <dbReference type="Proteomes" id="UP000000647"/>
    </source>
</evidence>
<feature type="compositionally biased region" description="Basic and acidic residues" evidence="5">
    <location>
        <begin position="1"/>
        <end position="19"/>
    </location>
</feature>
<organism evidence="7 8">
    <name type="scientific">Halorhodospira halophila (strain DSM 244 / SL1)</name>
    <name type="common">Ectothiorhodospira halophila (strain DSM 244 / SL1)</name>
    <dbReference type="NCBI Taxonomy" id="349124"/>
    <lineage>
        <taxon>Bacteria</taxon>
        <taxon>Pseudomonadati</taxon>
        <taxon>Pseudomonadota</taxon>
        <taxon>Gammaproteobacteria</taxon>
        <taxon>Chromatiales</taxon>
        <taxon>Ectothiorhodospiraceae</taxon>
        <taxon>Halorhodospira</taxon>
    </lineage>
</organism>
<keyword evidence="8" id="KW-1185">Reference proteome</keyword>
<keyword evidence="2 6" id="KW-0812">Transmembrane</keyword>
<dbReference type="EMBL" id="CP000544">
    <property type="protein sequence ID" value="ABM62273.1"/>
    <property type="molecule type" value="Genomic_DNA"/>
</dbReference>
<evidence type="ECO:0000256" key="6">
    <source>
        <dbReference type="SAM" id="Phobius"/>
    </source>
</evidence>
<accession>A1WX61</accession>
<dbReference type="InterPro" id="IPR019109">
    <property type="entry name" value="MamF_MmsF"/>
</dbReference>
<evidence type="ECO:0000256" key="2">
    <source>
        <dbReference type="ARBA" id="ARBA00022692"/>
    </source>
</evidence>
<evidence type="ECO:0000256" key="1">
    <source>
        <dbReference type="ARBA" id="ARBA00004141"/>
    </source>
</evidence>
<comment type="subcellular location">
    <subcellularLocation>
        <location evidence="1">Membrane</location>
        <topology evidence="1">Multi-pass membrane protein</topology>
    </subcellularLocation>
</comment>
<evidence type="ECO:0000256" key="5">
    <source>
        <dbReference type="SAM" id="MobiDB-lite"/>
    </source>
</evidence>
<feature type="compositionally biased region" description="Low complexity" evidence="5">
    <location>
        <begin position="62"/>
        <end position="102"/>
    </location>
</feature>
<reference evidence="8" key="1">
    <citation type="submission" date="2006-12" db="EMBL/GenBank/DDBJ databases">
        <title>Complete sequence of Halorhodospira halophila SL1.</title>
        <authorList>
            <consortium name="US DOE Joint Genome Institute"/>
            <person name="Copeland A."/>
            <person name="Lucas S."/>
            <person name="Lapidus A."/>
            <person name="Barry K."/>
            <person name="Detter J.C."/>
            <person name="Glavina del Rio T."/>
            <person name="Hammon N."/>
            <person name="Israni S."/>
            <person name="Dalin E."/>
            <person name="Tice H."/>
            <person name="Pitluck S."/>
            <person name="Saunders E."/>
            <person name="Brettin T."/>
            <person name="Bruce D."/>
            <person name="Han C."/>
            <person name="Tapia R."/>
            <person name="Schmutz J."/>
            <person name="Larimer F."/>
            <person name="Land M."/>
            <person name="Hauser L."/>
            <person name="Kyrpides N."/>
            <person name="Mikhailova N."/>
            <person name="Hoff W."/>
            <person name="Richardson P."/>
        </authorList>
    </citation>
    <scope>NUCLEOTIDE SEQUENCE [LARGE SCALE GENOMIC DNA]</scope>
    <source>
        <strain evidence="8">DSM 244 / SL1</strain>
    </source>
</reference>
<dbReference type="GO" id="GO:0016020">
    <property type="term" value="C:membrane"/>
    <property type="evidence" value="ECO:0007669"/>
    <property type="project" value="UniProtKB-SubCell"/>
</dbReference>
<dbReference type="eggNOG" id="COG4818">
    <property type="taxonomic scope" value="Bacteria"/>
</dbReference>
<dbReference type="PANTHER" id="PTHR36460">
    <property type="entry name" value="UPF0132 DOMAIN PROTEIN (AFU_ORTHOLOGUE AFUA_3G10255)"/>
    <property type="match status" value="1"/>
</dbReference>
<dbReference type="KEGG" id="hha:Hhal_1506"/>
<evidence type="ECO:0008006" key="9">
    <source>
        <dbReference type="Google" id="ProtNLM"/>
    </source>
</evidence>
<name>A1WX61_HALHL</name>
<feature type="compositionally biased region" description="Low complexity" evidence="5">
    <location>
        <begin position="20"/>
        <end position="42"/>
    </location>
</feature>
<protein>
    <recommendedName>
        <fullName evidence="9">DUF4870 domain-containing protein</fullName>
    </recommendedName>
</protein>
<feature type="transmembrane region" description="Helical" evidence="6">
    <location>
        <begin position="146"/>
        <end position="168"/>
    </location>
</feature>